<dbReference type="RefSeq" id="WP_138084304.1">
    <property type="nucleotide sequence ID" value="NZ_VAUV01000001.1"/>
</dbReference>
<comment type="caution">
    <text evidence="2">The sequence shown here is derived from an EMBL/GenBank/DDBJ whole genome shotgun (WGS) entry which is preliminary data.</text>
</comment>
<keyword evidence="3" id="KW-1185">Reference proteome</keyword>
<accession>A0A5R8KKC0</accession>
<evidence type="ECO:0000313" key="3">
    <source>
        <dbReference type="Proteomes" id="UP000306196"/>
    </source>
</evidence>
<feature type="chain" id="PRO_5024310797" evidence="1">
    <location>
        <begin position="25"/>
        <end position="203"/>
    </location>
</feature>
<dbReference type="EMBL" id="VAUV01000001">
    <property type="protein sequence ID" value="TLD72681.1"/>
    <property type="molecule type" value="Genomic_DNA"/>
</dbReference>
<keyword evidence="1" id="KW-0732">Signal</keyword>
<name>A0A5R8KKC0_9BACT</name>
<protein>
    <submittedName>
        <fullName evidence="2">PEP-CTERM sorting domain-containing protein</fullName>
    </submittedName>
</protein>
<gene>
    <name evidence="2" type="ORF">FEM03_00990</name>
</gene>
<sequence>MKRLKQYLLTMAGVTVLSSGSLMAQYLVGGTDFVFISSDAILSTDVAYQPWNSLANFGDGSNANTSGAVILADGNDSWNFDFTVPAPEITAIELWTRVGALTDNGMQDFSVSFFDGNDLLMGTETGSAALTASWQTFATSQSYVGAASFVVNFTSNFGQSTAAEVNELRFATPTAVPEPSGALMVGLAGVVLLLRRSRRALAA</sequence>
<proteinExistence type="predicted"/>
<dbReference type="InterPro" id="IPR013424">
    <property type="entry name" value="Ice-binding_C"/>
</dbReference>
<reference evidence="2 3" key="1">
    <citation type="submission" date="2019-05" db="EMBL/GenBank/DDBJ databases">
        <title>Verrucobacter flavum gen. nov., sp. nov. a new member of the family Verrucomicrobiaceae.</title>
        <authorList>
            <person name="Szuroczki S."/>
            <person name="Abbaszade G."/>
            <person name="Szabo A."/>
            <person name="Felfoldi T."/>
            <person name="Schumann P."/>
            <person name="Boka K."/>
            <person name="Keki Z."/>
            <person name="Toumi M."/>
            <person name="Toth E."/>
        </authorList>
    </citation>
    <scope>NUCLEOTIDE SEQUENCE [LARGE SCALE GENOMIC DNA]</scope>
    <source>
        <strain evidence="2 3">MG-N-17</strain>
    </source>
</reference>
<evidence type="ECO:0000256" key="1">
    <source>
        <dbReference type="SAM" id="SignalP"/>
    </source>
</evidence>
<organism evidence="2 3">
    <name type="scientific">Phragmitibacter flavus</name>
    <dbReference type="NCBI Taxonomy" id="2576071"/>
    <lineage>
        <taxon>Bacteria</taxon>
        <taxon>Pseudomonadati</taxon>
        <taxon>Verrucomicrobiota</taxon>
        <taxon>Verrucomicrobiia</taxon>
        <taxon>Verrucomicrobiales</taxon>
        <taxon>Verrucomicrobiaceae</taxon>
        <taxon>Phragmitibacter</taxon>
    </lineage>
</organism>
<feature type="signal peptide" evidence="1">
    <location>
        <begin position="1"/>
        <end position="24"/>
    </location>
</feature>
<evidence type="ECO:0000313" key="2">
    <source>
        <dbReference type="EMBL" id="TLD72681.1"/>
    </source>
</evidence>
<dbReference type="Proteomes" id="UP000306196">
    <property type="component" value="Unassembled WGS sequence"/>
</dbReference>
<dbReference type="NCBIfam" id="TIGR02595">
    <property type="entry name" value="PEP_CTERM"/>
    <property type="match status" value="1"/>
</dbReference>
<dbReference type="AlphaFoldDB" id="A0A5R8KKC0"/>